<dbReference type="Proteomes" id="UP000292136">
    <property type="component" value="Unassembled WGS sequence"/>
</dbReference>
<dbReference type="Pfam" id="PF07484">
    <property type="entry name" value="Collar"/>
    <property type="match status" value="1"/>
</dbReference>
<protein>
    <submittedName>
        <fullName evidence="2">Microcystin-dependent protein</fullName>
    </submittedName>
</protein>
<reference evidence="2 3" key="1">
    <citation type="submission" date="2019-02" db="EMBL/GenBank/DDBJ databases">
        <title>Genomic Encyclopedia of Type Strains, Phase IV (KMG-IV): sequencing the most valuable type-strain genomes for metagenomic binning, comparative biology and taxonomic classification.</title>
        <authorList>
            <person name="Goeker M."/>
        </authorList>
    </citation>
    <scope>NUCLEOTIDE SEQUENCE [LARGE SCALE GENOMIC DNA]</scope>
    <source>
        <strain evidence="2 3">DSM 21223</strain>
    </source>
</reference>
<evidence type="ECO:0000313" key="2">
    <source>
        <dbReference type="EMBL" id="RZT76520.1"/>
    </source>
</evidence>
<dbReference type="SUPFAM" id="SSF88874">
    <property type="entry name" value="Receptor-binding domain of short tail fibre protein gp12"/>
    <property type="match status" value="1"/>
</dbReference>
<name>A0ABY0IP85_9RHOO</name>
<dbReference type="InterPro" id="IPR011083">
    <property type="entry name" value="Phage_tail_collar_dom"/>
</dbReference>
<dbReference type="InterPro" id="IPR037053">
    <property type="entry name" value="Phage_tail_collar_dom_sf"/>
</dbReference>
<gene>
    <name evidence="2" type="ORF">EV678_2397</name>
</gene>
<feature type="domain" description="Phage tail collar" evidence="1">
    <location>
        <begin position="6"/>
        <end position="62"/>
    </location>
</feature>
<dbReference type="RefSeq" id="WP_014235841.1">
    <property type="nucleotide sequence ID" value="NZ_SHKM01000002.1"/>
</dbReference>
<accession>A0ABY0IP85</accession>
<keyword evidence="3" id="KW-1185">Reference proteome</keyword>
<dbReference type="Gene3D" id="3.90.1340.10">
    <property type="entry name" value="Phage tail collar domain"/>
    <property type="match status" value="1"/>
</dbReference>
<comment type="caution">
    <text evidence="2">The sequence shown here is derived from an EMBL/GenBank/DDBJ whole genome shotgun (WGS) entry which is preliminary data.</text>
</comment>
<proteinExistence type="predicted"/>
<evidence type="ECO:0000313" key="3">
    <source>
        <dbReference type="Proteomes" id="UP000292136"/>
    </source>
</evidence>
<sequence length="173" mass="17755">MDPFLGEIRPFAFGVIPQGWHLCDGTVMQIRQNNALFALIGVAYGGDGVNTFNLPDLRGRVPLCQGVVPNVGTFVAGNAGGLEAVALTTAQVPPHSHSVSCSTATATTNNPAGALPALAAENTNIYADAPVPAAYMAAGVIATAGQSLAHNNMQPTLAVNFCIATQGLWPTRS</sequence>
<organism evidence="2 3">
    <name type="scientific">Azospira oryzae</name>
    <dbReference type="NCBI Taxonomy" id="146939"/>
    <lineage>
        <taxon>Bacteria</taxon>
        <taxon>Pseudomonadati</taxon>
        <taxon>Pseudomonadota</taxon>
        <taxon>Betaproteobacteria</taxon>
        <taxon>Rhodocyclales</taxon>
        <taxon>Rhodocyclaceae</taxon>
        <taxon>Azospira</taxon>
    </lineage>
</organism>
<dbReference type="EMBL" id="SHKM01000002">
    <property type="protein sequence ID" value="RZT76520.1"/>
    <property type="molecule type" value="Genomic_DNA"/>
</dbReference>
<evidence type="ECO:0000259" key="1">
    <source>
        <dbReference type="Pfam" id="PF07484"/>
    </source>
</evidence>